<feature type="domain" description="UDENN" evidence="2">
    <location>
        <begin position="11"/>
        <end position="547"/>
    </location>
</feature>
<dbReference type="PANTHER" id="PTHR28245">
    <property type="entry name" value="ARF3-INTERACTING PROTEIN 1"/>
    <property type="match status" value="1"/>
</dbReference>
<protein>
    <recommendedName>
        <fullName evidence="2">UDENN domain-containing protein</fullName>
    </recommendedName>
</protein>
<sequence length="547" mass="60661">MTITAPHNACHFCLLASFDVTKGAVMDAAYPCNPGIDKQCVAPNTDGSLAAQQMLPDRMHNHEEDWTLLVRRVSDLDGLSSRPKRPTHVLSSDTCRDGTSTMIYILNYARSMHGDDQVRGGAIWSIALGTMHPHVSMFKPLLVLAMKAYLDSRCHAVLETLFHAANSLDLTQLPCLTRAEKLLLRTPVLDPGMPRSARRAPSAPMPQHTPHGWSKRSRVKVHSMRISDPSPQHACKTHYSTKFVYDRMSIPVHVPLALFPDELGEYSLTNLLTLVSQGSTPRTTLHPHLHTNGTHTHPVVLLFNALITNKRVLFVGYRTEAHTVVDFVLAACALASGSGAILRGFLDQTIPYATLADLDALNKMDGFIAGVTNPRFEQLPVWDVMCNVDTGKISLGKHIIPASTFSPRCTFVPHKGKHGSAYGAQDDMHAIWSTGDVRANSADGQFVQQLLSKIKAHASEASVRWTWQMYVNIFVCNAARHELRFYGDTLLAVTSQDVTWGDEISTLRANAMRAEGWRTSPSYQMYIRDVTYDRRLARNCEEACAID</sequence>
<name>A0A2N1JH17_9BASI</name>
<evidence type="ECO:0000313" key="4">
    <source>
        <dbReference type="Proteomes" id="UP000232875"/>
    </source>
</evidence>
<keyword evidence="4" id="KW-1185">Reference proteome</keyword>
<feature type="region of interest" description="Disordered" evidence="1">
    <location>
        <begin position="190"/>
        <end position="217"/>
    </location>
</feature>
<evidence type="ECO:0000259" key="2">
    <source>
        <dbReference type="PROSITE" id="PS50211"/>
    </source>
</evidence>
<dbReference type="Proteomes" id="UP000232875">
    <property type="component" value="Unassembled WGS sequence"/>
</dbReference>
<dbReference type="GO" id="GO:0051666">
    <property type="term" value="P:actin cortical patch localization"/>
    <property type="evidence" value="ECO:0007669"/>
    <property type="project" value="TreeGrafter"/>
</dbReference>
<dbReference type="PANTHER" id="PTHR28245:SF1">
    <property type="entry name" value="ARF3-INTERACTING PROTEIN 1"/>
    <property type="match status" value="1"/>
</dbReference>
<gene>
    <name evidence="3" type="ORF">MVES_000295</name>
</gene>
<accession>A0A2N1JH17</accession>
<dbReference type="AlphaFoldDB" id="A0A2N1JH17"/>
<evidence type="ECO:0000256" key="1">
    <source>
        <dbReference type="SAM" id="MobiDB-lite"/>
    </source>
</evidence>
<dbReference type="InterPro" id="IPR052809">
    <property type="entry name" value="Actin_polarity_regulatory"/>
</dbReference>
<evidence type="ECO:0000313" key="3">
    <source>
        <dbReference type="EMBL" id="PKI85829.1"/>
    </source>
</evidence>
<dbReference type="STRING" id="2020962.A0A2N1JH17"/>
<reference evidence="3 4" key="1">
    <citation type="submission" date="2017-10" db="EMBL/GenBank/DDBJ databases">
        <title>A novel species of cold-tolerant Malassezia isolated from bats.</title>
        <authorList>
            <person name="Lorch J.M."/>
            <person name="Palmer J.M."/>
            <person name="Vanderwolf K.J."/>
            <person name="Schmidt K.Z."/>
            <person name="Verant M.L."/>
            <person name="Weller T.J."/>
            <person name="Blehert D.S."/>
        </authorList>
    </citation>
    <scope>NUCLEOTIDE SEQUENCE [LARGE SCALE GENOMIC DNA]</scope>
    <source>
        <strain evidence="3 4">NWHC:44797-103</strain>
    </source>
</reference>
<dbReference type="OrthoDB" id="66409at2759"/>
<dbReference type="InterPro" id="IPR012860">
    <property type="entry name" value="Afi1_N"/>
</dbReference>
<dbReference type="Pfam" id="PF08616">
    <property type="entry name" value="SPA"/>
    <property type="match status" value="1"/>
</dbReference>
<dbReference type="InterPro" id="IPR037516">
    <property type="entry name" value="Tripartite_DENN"/>
</dbReference>
<dbReference type="Pfam" id="PF07792">
    <property type="entry name" value="Afi1"/>
    <property type="match status" value="1"/>
</dbReference>
<dbReference type="GO" id="GO:0005886">
    <property type="term" value="C:plasma membrane"/>
    <property type="evidence" value="ECO:0007669"/>
    <property type="project" value="TreeGrafter"/>
</dbReference>
<dbReference type="PROSITE" id="PS50211">
    <property type="entry name" value="DENN"/>
    <property type="match status" value="1"/>
</dbReference>
<organism evidence="3 4">
    <name type="scientific">Malassezia vespertilionis</name>
    <dbReference type="NCBI Taxonomy" id="2020962"/>
    <lineage>
        <taxon>Eukaryota</taxon>
        <taxon>Fungi</taxon>
        <taxon>Dikarya</taxon>
        <taxon>Basidiomycota</taxon>
        <taxon>Ustilaginomycotina</taxon>
        <taxon>Malasseziomycetes</taxon>
        <taxon>Malasseziales</taxon>
        <taxon>Malasseziaceae</taxon>
        <taxon>Malassezia</taxon>
    </lineage>
</organism>
<proteinExistence type="predicted"/>
<dbReference type="EMBL" id="KZ454987">
    <property type="protein sequence ID" value="PKI85829.1"/>
    <property type="molecule type" value="Genomic_DNA"/>
</dbReference>